<gene>
    <name evidence="1" type="ORF">H8A87_07550</name>
</gene>
<evidence type="ECO:0000313" key="1">
    <source>
        <dbReference type="EMBL" id="MBI6548578.1"/>
    </source>
</evidence>
<comment type="caution">
    <text evidence="1">The sequence shown here is derived from an EMBL/GenBank/DDBJ whole genome shotgun (WGS) entry which is preliminary data.</text>
</comment>
<dbReference type="EMBL" id="JACOII010000029">
    <property type="protein sequence ID" value="MBI6548578.1"/>
    <property type="molecule type" value="Genomic_DNA"/>
</dbReference>
<accession>A0ABS0U3W1</accession>
<protein>
    <submittedName>
        <fullName evidence="1">Uncharacterized protein</fullName>
    </submittedName>
</protein>
<sequence>MSIYMITFNIIEVESDKNVIVLSTSVASDIDSGISADFFMQQARHAVHDYVKKELENKALLYIPSSCYINITGIYPV</sequence>
<proteinExistence type="predicted"/>
<reference evidence="1 2" key="1">
    <citation type="submission" date="2020-08" db="EMBL/GenBank/DDBJ databases">
        <title>Description of Xenorhabdus lircayensis sp. nov., the symbiotic bacterium associated with the entomopathogenic nematode Steirnernema unicornum.</title>
        <authorList>
            <person name="Castaneda-Alvarez C."/>
            <person name="Prodan S."/>
            <person name="Zamorano A."/>
            <person name="San-Blas E."/>
            <person name="Aballay E."/>
        </authorList>
    </citation>
    <scope>NUCLEOTIDE SEQUENCE [LARGE SCALE GENOMIC DNA]</scope>
    <source>
        <strain evidence="1 2">VLS</strain>
    </source>
</reference>
<dbReference type="RefSeq" id="WP_198689368.1">
    <property type="nucleotide sequence ID" value="NZ_CAWPUD010000026.1"/>
</dbReference>
<evidence type="ECO:0000313" key="2">
    <source>
        <dbReference type="Proteomes" id="UP000696184"/>
    </source>
</evidence>
<name>A0ABS0U3W1_9GAMM</name>
<keyword evidence="2" id="KW-1185">Reference proteome</keyword>
<organism evidence="1 2">
    <name type="scientific">Xenorhabdus lircayensis</name>
    <dbReference type="NCBI Taxonomy" id="2763499"/>
    <lineage>
        <taxon>Bacteria</taxon>
        <taxon>Pseudomonadati</taxon>
        <taxon>Pseudomonadota</taxon>
        <taxon>Gammaproteobacteria</taxon>
        <taxon>Enterobacterales</taxon>
        <taxon>Morganellaceae</taxon>
        <taxon>Xenorhabdus</taxon>
    </lineage>
</organism>
<dbReference type="Proteomes" id="UP000696184">
    <property type="component" value="Unassembled WGS sequence"/>
</dbReference>